<dbReference type="InParanoid" id="A0E568"/>
<dbReference type="OrthoDB" id="304492at2759"/>
<dbReference type="AlphaFoldDB" id="A0E568"/>
<evidence type="ECO:0000313" key="1">
    <source>
        <dbReference type="EMBL" id="CAK90435.1"/>
    </source>
</evidence>
<dbReference type="HOGENOM" id="CLU_995573_0_0_1"/>
<proteinExistence type="predicted"/>
<reference evidence="1 2" key="1">
    <citation type="journal article" date="2006" name="Nature">
        <title>Global trends of whole-genome duplications revealed by the ciliate Paramecium tetraurelia.</title>
        <authorList>
            <consortium name="Genoscope"/>
            <person name="Aury J.-M."/>
            <person name="Jaillon O."/>
            <person name="Duret L."/>
            <person name="Noel B."/>
            <person name="Jubin C."/>
            <person name="Porcel B.M."/>
            <person name="Segurens B."/>
            <person name="Daubin V."/>
            <person name="Anthouard V."/>
            <person name="Aiach N."/>
            <person name="Arnaiz O."/>
            <person name="Billaut A."/>
            <person name="Beisson J."/>
            <person name="Blanc I."/>
            <person name="Bouhouche K."/>
            <person name="Camara F."/>
            <person name="Duharcourt S."/>
            <person name="Guigo R."/>
            <person name="Gogendeau D."/>
            <person name="Katinka M."/>
            <person name="Keller A.-M."/>
            <person name="Kissmehl R."/>
            <person name="Klotz C."/>
            <person name="Koll F."/>
            <person name="Le Moue A."/>
            <person name="Lepere C."/>
            <person name="Malinsky S."/>
            <person name="Nowacki M."/>
            <person name="Nowak J.K."/>
            <person name="Plattner H."/>
            <person name="Poulain J."/>
            <person name="Ruiz F."/>
            <person name="Serrano V."/>
            <person name="Zagulski M."/>
            <person name="Dessen P."/>
            <person name="Betermier M."/>
            <person name="Weissenbach J."/>
            <person name="Scarpelli C."/>
            <person name="Schachter V."/>
            <person name="Sperling L."/>
            <person name="Meyer E."/>
            <person name="Cohen J."/>
            <person name="Wincker P."/>
        </authorList>
    </citation>
    <scope>NUCLEOTIDE SEQUENCE [LARGE SCALE GENOMIC DNA]</scope>
    <source>
        <strain evidence="1 2">Stock d4-2</strain>
    </source>
</reference>
<evidence type="ECO:0008006" key="3">
    <source>
        <dbReference type="Google" id="ProtNLM"/>
    </source>
</evidence>
<keyword evidence="2" id="KW-1185">Reference proteome</keyword>
<sequence length="280" mass="32938">MFLIKPQTPTFGDKKQCRKPQLQINEITNNSRFYSVPTRQTQQQSRSSSIRKKNDLLVNQIPHLFCRLKSGKNSMKNRPAIICASLKLITYKILSFQNFNYKNDFIIVLLQLLQLLLGSIFNKVLILISQPQDLYNQIKLHNQYPLSYPKFNLLNSQINYLNIINHFHNYLNINILMKPIMCHLNYQPVTSLKTQNLDFDLLELEKINFSVKREHMVVQLNREQEISTPTFKYKHNKIQGPGKQIRNQFRHLTSISPKKLIKSTRNISTSQKEPLNDLKN</sequence>
<dbReference type="GeneID" id="5043617"/>
<dbReference type="EMBL" id="CT868659">
    <property type="protein sequence ID" value="CAK90435.1"/>
    <property type="molecule type" value="Genomic_DNA"/>
</dbReference>
<gene>
    <name evidence="1" type="ORF">GSPATT00023612001</name>
</gene>
<organism evidence="1 2">
    <name type="scientific">Paramecium tetraurelia</name>
    <dbReference type="NCBI Taxonomy" id="5888"/>
    <lineage>
        <taxon>Eukaryota</taxon>
        <taxon>Sar</taxon>
        <taxon>Alveolata</taxon>
        <taxon>Ciliophora</taxon>
        <taxon>Intramacronucleata</taxon>
        <taxon>Oligohymenophorea</taxon>
        <taxon>Peniculida</taxon>
        <taxon>Parameciidae</taxon>
        <taxon>Paramecium</taxon>
    </lineage>
</organism>
<name>A0E568_PARTE</name>
<evidence type="ECO:0000313" key="2">
    <source>
        <dbReference type="Proteomes" id="UP000000600"/>
    </source>
</evidence>
<dbReference type="RefSeq" id="XP_001457832.1">
    <property type="nucleotide sequence ID" value="XM_001457795.1"/>
</dbReference>
<dbReference type="KEGG" id="ptm:GSPATT00023612001"/>
<dbReference type="Proteomes" id="UP000000600">
    <property type="component" value="Unassembled WGS sequence"/>
</dbReference>
<protein>
    <recommendedName>
        <fullName evidence="3">Transmembrane protein</fullName>
    </recommendedName>
</protein>
<accession>A0E568</accession>